<evidence type="ECO:0000256" key="1">
    <source>
        <dbReference type="ARBA" id="ARBA00004141"/>
    </source>
</evidence>
<evidence type="ECO:0000256" key="5">
    <source>
        <dbReference type="ARBA" id="ARBA00022737"/>
    </source>
</evidence>
<feature type="transmembrane region" description="Helical" evidence="7">
    <location>
        <begin position="1182"/>
        <end position="1210"/>
    </location>
</feature>
<organism evidence="11 12">
    <name type="scientific">Bifiguratus adelaidae</name>
    <dbReference type="NCBI Taxonomy" id="1938954"/>
    <lineage>
        <taxon>Eukaryota</taxon>
        <taxon>Fungi</taxon>
        <taxon>Fungi incertae sedis</taxon>
        <taxon>Mucoromycota</taxon>
        <taxon>Mucoromycotina</taxon>
        <taxon>Endogonomycetes</taxon>
        <taxon>Endogonales</taxon>
        <taxon>Endogonales incertae sedis</taxon>
        <taxon>Bifiguratus</taxon>
    </lineage>
</organism>
<dbReference type="GO" id="GO:0006402">
    <property type="term" value="P:mRNA catabolic process"/>
    <property type="evidence" value="ECO:0007669"/>
    <property type="project" value="TreeGrafter"/>
</dbReference>
<dbReference type="GO" id="GO:0003723">
    <property type="term" value="F:RNA binding"/>
    <property type="evidence" value="ECO:0007669"/>
    <property type="project" value="TreeGrafter"/>
</dbReference>
<dbReference type="SMART" id="SM00318">
    <property type="entry name" value="SNc"/>
    <property type="match status" value="4"/>
</dbReference>
<dbReference type="InterPro" id="IPR002999">
    <property type="entry name" value="Tudor"/>
</dbReference>
<dbReference type="Gene3D" id="1.20.1250.20">
    <property type="entry name" value="MFS general substrate transporter like domains"/>
    <property type="match status" value="2"/>
</dbReference>
<reference evidence="11 12" key="1">
    <citation type="journal article" date="2017" name="Mycologia">
        <title>Bifiguratus adelaidae, gen. et sp. nov., a new member of Mucoromycotina in endophytic and soil-dwelling habitats.</title>
        <authorList>
            <person name="Torres-Cruz T.J."/>
            <person name="Billingsley Tobias T.L."/>
            <person name="Almatruk M."/>
            <person name="Hesse C."/>
            <person name="Kuske C.R."/>
            <person name="Desiro A."/>
            <person name="Benucci G.M."/>
            <person name="Bonito G."/>
            <person name="Stajich J.E."/>
            <person name="Dunlap C."/>
            <person name="Arnold A.E."/>
            <person name="Porras-Alfaro A."/>
        </authorList>
    </citation>
    <scope>NUCLEOTIDE SEQUENCE [LARGE SCALE GENOMIC DNA]</scope>
    <source>
        <strain evidence="11 12">AZ0501</strain>
    </source>
</reference>
<keyword evidence="5" id="KW-0677">Repeat</keyword>
<feature type="domain" description="TNase-like" evidence="9">
    <location>
        <begin position="172"/>
        <end position="321"/>
    </location>
</feature>
<dbReference type="GO" id="GO:0022857">
    <property type="term" value="F:transmembrane transporter activity"/>
    <property type="evidence" value="ECO:0007669"/>
    <property type="project" value="InterPro"/>
</dbReference>
<evidence type="ECO:0000259" key="10">
    <source>
        <dbReference type="PROSITE" id="PS50850"/>
    </source>
</evidence>
<dbReference type="GO" id="GO:0016020">
    <property type="term" value="C:membrane"/>
    <property type="evidence" value="ECO:0007669"/>
    <property type="project" value="UniProtKB-SubCell"/>
</dbReference>
<dbReference type="Pfam" id="PF00565">
    <property type="entry name" value="SNase"/>
    <property type="match status" value="5"/>
</dbReference>
<keyword evidence="12" id="KW-1185">Reference proteome</keyword>
<dbReference type="SMART" id="SM00333">
    <property type="entry name" value="TUDOR"/>
    <property type="match status" value="1"/>
</dbReference>
<dbReference type="PANTHER" id="PTHR12302:SF2">
    <property type="entry name" value="STAPHYLOCOCCAL NUCLEASE DOMAIN-CONTAINING PROTEIN 1"/>
    <property type="match status" value="1"/>
</dbReference>
<dbReference type="FunFam" id="2.40.50.90:FF:000002">
    <property type="entry name" value="Staphylococcal nuclease domain-containing protein"/>
    <property type="match status" value="1"/>
</dbReference>
<evidence type="ECO:0000313" key="11">
    <source>
        <dbReference type="EMBL" id="OZJ04390.1"/>
    </source>
</evidence>
<dbReference type="InterPro" id="IPR035437">
    <property type="entry name" value="SNase_OB-fold_sf"/>
</dbReference>
<keyword evidence="7" id="KW-1133">Transmembrane helix</keyword>
<feature type="transmembrane region" description="Helical" evidence="7">
    <location>
        <begin position="1067"/>
        <end position="1088"/>
    </location>
</feature>
<feature type="transmembrane region" description="Helical" evidence="7">
    <location>
        <begin position="1109"/>
        <end position="1135"/>
    </location>
</feature>
<dbReference type="Gene3D" id="2.40.50.90">
    <property type="match status" value="5"/>
</dbReference>
<dbReference type="Gene3D" id="2.30.30.140">
    <property type="match status" value="1"/>
</dbReference>
<feature type="transmembrane region" description="Helical" evidence="7">
    <location>
        <begin position="1045"/>
        <end position="1061"/>
    </location>
</feature>
<dbReference type="FunFam" id="2.30.30.140:FF:000018">
    <property type="entry name" value="Serine/threonine-protein kinase 31"/>
    <property type="match status" value="1"/>
</dbReference>
<dbReference type="SUPFAM" id="SSF50199">
    <property type="entry name" value="Staphylococcal nuclease"/>
    <property type="match status" value="5"/>
</dbReference>
<evidence type="ECO:0000256" key="6">
    <source>
        <dbReference type="SAM" id="MobiDB-lite"/>
    </source>
</evidence>
<dbReference type="GO" id="GO:0004518">
    <property type="term" value="F:nuclease activity"/>
    <property type="evidence" value="ECO:0007669"/>
    <property type="project" value="TreeGrafter"/>
</dbReference>
<feature type="transmembrane region" description="Helical" evidence="7">
    <location>
        <begin position="1275"/>
        <end position="1293"/>
    </location>
</feature>
<dbReference type="PROSITE" id="PS50304">
    <property type="entry name" value="TUDOR"/>
    <property type="match status" value="1"/>
</dbReference>
<feature type="transmembrane region" description="Helical" evidence="7">
    <location>
        <begin position="1018"/>
        <end position="1038"/>
    </location>
</feature>
<feature type="domain" description="TNase-like" evidence="9">
    <location>
        <begin position="1"/>
        <end position="145"/>
    </location>
</feature>
<evidence type="ECO:0000256" key="2">
    <source>
        <dbReference type="ARBA" id="ARBA00004496"/>
    </source>
</evidence>
<feature type="domain" description="TNase-like" evidence="9">
    <location>
        <begin position="331"/>
        <end position="484"/>
    </location>
</feature>
<dbReference type="GO" id="GO:0005634">
    <property type="term" value="C:nucleus"/>
    <property type="evidence" value="ECO:0007669"/>
    <property type="project" value="TreeGrafter"/>
</dbReference>
<dbReference type="FunFam" id="2.40.50.90:FF:000001">
    <property type="entry name" value="Staphylococcal nuclease domain-containing protein"/>
    <property type="match status" value="1"/>
</dbReference>
<feature type="transmembrane region" description="Helical" evidence="7">
    <location>
        <begin position="1251"/>
        <end position="1269"/>
    </location>
</feature>
<feature type="domain" description="TNase-like" evidence="9">
    <location>
        <begin position="513"/>
        <end position="646"/>
    </location>
</feature>
<evidence type="ECO:0000256" key="7">
    <source>
        <dbReference type="SAM" id="Phobius"/>
    </source>
</evidence>
<feature type="compositionally biased region" description="Basic and acidic residues" evidence="6">
    <location>
        <begin position="958"/>
        <end position="969"/>
    </location>
</feature>
<dbReference type="EMBL" id="MVBO01000042">
    <property type="protein sequence ID" value="OZJ04390.1"/>
    <property type="molecule type" value="Genomic_DNA"/>
</dbReference>
<dbReference type="InterPro" id="IPR011701">
    <property type="entry name" value="MFS"/>
</dbReference>
<proteinExistence type="predicted"/>
<dbReference type="InterPro" id="IPR016071">
    <property type="entry name" value="Staphylococal_nuclease_OB-fold"/>
</dbReference>
<comment type="caution">
    <text evidence="11">The sequence shown here is derived from an EMBL/GenBank/DDBJ whole genome shotgun (WGS) entry which is preliminary data.</text>
</comment>
<dbReference type="PANTHER" id="PTHR12302">
    <property type="entry name" value="EBNA2 BINDING PROTEIN P100"/>
    <property type="match status" value="1"/>
</dbReference>
<dbReference type="OrthoDB" id="10023235at2759"/>
<dbReference type="InterPro" id="IPR020846">
    <property type="entry name" value="MFS_dom"/>
</dbReference>
<dbReference type="PROSITE" id="PS50830">
    <property type="entry name" value="TNASE_3"/>
    <property type="match status" value="4"/>
</dbReference>
<dbReference type="InterPro" id="IPR036259">
    <property type="entry name" value="MFS_trans_sf"/>
</dbReference>
<dbReference type="Pfam" id="PF00567">
    <property type="entry name" value="TUDOR"/>
    <property type="match status" value="1"/>
</dbReference>
<keyword evidence="4" id="KW-0597">Phosphoprotein</keyword>
<feature type="domain" description="Tudor" evidence="8">
    <location>
        <begin position="718"/>
        <end position="776"/>
    </location>
</feature>
<dbReference type="SUPFAM" id="SSF63748">
    <property type="entry name" value="Tudor/PWWP/MBT"/>
    <property type="match status" value="1"/>
</dbReference>
<dbReference type="SUPFAM" id="SSF103473">
    <property type="entry name" value="MFS general substrate transporter"/>
    <property type="match status" value="1"/>
</dbReference>
<evidence type="ECO:0000313" key="12">
    <source>
        <dbReference type="Proteomes" id="UP000242875"/>
    </source>
</evidence>
<evidence type="ECO:0000259" key="9">
    <source>
        <dbReference type="PROSITE" id="PS50830"/>
    </source>
</evidence>
<dbReference type="FunFam" id="2.40.50.90:FF:000010">
    <property type="entry name" value="Ribonuclease"/>
    <property type="match status" value="1"/>
</dbReference>
<gene>
    <name evidence="11" type="ORF">BZG36_02420</name>
</gene>
<evidence type="ECO:0000256" key="4">
    <source>
        <dbReference type="ARBA" id="ARBA00022553"/>
    </source>
</evidence>
<dbReference type="CDD" id="cd00175">
    <property type="entry name" value="SNc"/>
    <property type="match status" value="2"/>
</dbReference>
<dbReference type="PROSITE" id="PS50850">
    <property type="entry name" value="MFS"/>
    <property type="match status" value="1"/>
</dbReference>
<dbReference type="GO" id="GO:0005829">
    <property type="term" value="C:cytosol"/>
    <property type="evidence" value="ECO:0007669"/>
    <property type="project" value="TreeGrafter"/>
</dbReference>
<evidence type="ECO:0000256" key="3">
    <source>
        <dbReference type="ARBA" id="ARBA00022490"/>
    </source>
</evidence>
<sequence>MANKATVKNVLSGDTVILKGKPRPNGPPPERLFALAGVQAPRLGSKDKEDELFAFASREYLRKLVVGKEVSFKPLYTIGSGATAREYGTLSVNGIDVATSVVSEGWAKVRDSLRRDASEEEEEAFGKLQSAEESAKAAHKGLWSTDQESGKRSVSYQFTEDARKFLDAYKGTPINAVIEQVRDASTLRVLLLLPVTKGQSERQQYITLFLSGIKAPAVRRDIPDTPDVVEPFGEEAKYFVESRLLQRGVRILLEGVASGSQNFIGTVLHPAGNIAEALLSQGLARCVDWSMAMVSAEAGGPQKLRDAERAAKEKRLRIWTDYAANGAKSKTSFDAQVIRIVSGDTILVRPAGASSKDDRRIQFSSIKQAPKGPGSDAPRPGAKSKDIKETGYQFEAREALRKKLIGKTVKVSIDYIKPASEGFEEKECATVTIGDTNIAKVLVERGLASVMRHRKDDDDRAQAYDVLLVAEAAAQEAKRGIWSEKELPVVRLSDASESAAKAKTFLNFLKRGGKTHAVVDHVVNGSRFVLWVPKENCRLSLVLSGIRAPRVGRNPGEKSEPYGQESLDYVVRRCLQRDVEIEVENVDKTGSFLGAMFIGGENIATVLLREGYAYVQGFSAEQSPYTNQLYTAERIAKSARKGVWNEYQEDEQDTVNGQHEEALTQPRREYIDVVVTEIGNGNSLYVQQVSDNVRQLEHMMSALGLHHRNGGAANPGYRPKHGELVSAKFTEDDQWYRAKVRKVTSDTVDVIYVDYGNSETLPISRVRPLPGQFTALPHQAQEAVLSFVKIPKQEEDYGAEANDFLRDLVMDRSLVANVDYRDHGILHLTLYDPKKSESADDSLNAELLRAGLAVLDKKLRYAKANAAITKKLEDASDSARRERITAYNDPNVVHQLDTPVPAFPGTRINCFLAPALRIAFKAACISSKTSSVEVPYGSFMRPKLMESSSSSKTSSLRRGTDPKNEKNAAEEEIEFGETNVDQLQQFVTFGLGNIWNLYQTQLLLSGPFQEVNATTMSFVSTLGFFFLNAMGLIHGVIAPLLGERICVIIGSVIAGLGYILADSSSQLWQLFLTAGLMFGMGGGLVFMVRGCLTLSVHGLPPQWFDKRAATAMGIACCGSGIGDLVLSSIATAAINSIGVNWSFRIMGFIILFFSAIIAVLVRNRNPLTRDDVKIVDWTLFKNVSYLSLVVGSLISLFGYLIPFVFISSYALDTFNASSSNQALLSSLLSGIHAVGRVITGITGDRFGRMNTLVVFTAITGLSMIVIWPFANNLGVTLFFVFVFAFSAGAYYTLVPPVVGEVVGFGPKFMPGLSMIYFFGPFSSFGANISSAVRNGNASYLPMQACGAVVYLVGAVFMTYTRWRTNHKLFAKV</sequence>
<feature type="region of interest" description="Disordered" evidence="6">
    <location>
        <begin position="945"/>
        <end position="969"/>
    </location>
</feature>
<dbReference type="Proteomes" id="UP000242875">
    <property type="component" value="Unassembled WGS sequence"/>
</dbReference>
<keyword evidence="3" id="KW-0963">Cytoplasm</keyword>
<feature type="transmembrane region" description="Helical" evidence="7">
    <location>
        <begin position="1338"/>
        <end position="1359"/>
    </location>
</feature>
<keyword evidence="7" id="KW-0472">Membrane</keyword>
<name>A0A261Y190_9FUNG</name>
<evidence type="ECO:0000259" key="8">
    <source>
        <dbReference type="PROSITE" id="PS50304"/>
    </source>
</evidence>
<dbReference type="Pfam" id="PF07690">
    <property type="entry name" value="MFS_1"/>
    <property type="match status" value="1"/>
</dbReference>
<feature type="transmembrane region" description="Helical" evidence="7">
    <location>
        <begin position="1314"/>
        <end position="1332"/>
    </location>
</feature>
<keyword evidence="7" id="KW-0812">Transmembrane</keyword>
<comment type="subcellular location">
    <subcellularLocation>
        <location evidence="2">Cytoplasm</location>
    </subcellularLocation>
    <subcellularLocation>
        <location evidence="1">Membrane</location>
        <topology evidence="1">Multi-pass membrane protein</topology>
    </subcellularLocation>
</comment>
<protein>
    <submittedName>
        <fullName evidence="11">Uncharacterized protein</fullName>
    </submittedName>
</protein>
<accession>A0A261Y190</accession>
<feature type="domain" description="Major facilitator superfamily (MFS) profile" evidence="10">
    <location>
        <begin position="1184"/>
        <end position="1372"/>
    </location>
</feature>
<feature type="transmembrane region" description="Helical" evidence="7">
    <location>
        <begin position="1141"/>
        <end position="1161"/>
    </location>
</feature>
<feature type="region of interest" description="Disordered" evidence="6">
    <location>
        <begin position="352"/>
        <end position="386"/>
    </location>
</feature>